<gene>
    <name evidence="3" type="ORF">BWK59_13355</name>
</gene>
<comment type="caution">
    <text evidence="3">The sequence shown here is derived from an EMBL/GenBank/DDBJ whole genome shotgun (WGS) entry which is preliminary data.</text>
</comment>
<protein>
    <recommendedName>
        <fullName evidence="2">HTH cro/C1-type domain-containing protein</fullName>
    </recommendedName>
</protein>
<keyword evidence="1" id="KW-0238">DNA-binding</keyword>
<organism evidence="3 4">
    <name type="scientific">Flavobacterium davisii</name>
    <dbReference type="NCBI Taxonomy" id="2906077"/>
    <lineage>
        <taxon>Bacteria</taxon>
        <taxon>Pseudomonadati</taxon>
        <taxon>Bacteroidota</taxon>
        <taxon>Flavobacteriia</taxon>
        <taxon>Flavobacteriales</taxon>
        <taxon>Flavobacteriaceae</taxon>
        <taxon>Flavobacterium</taxon>
    </lineage>
</organism>
<dbReference type="GO" id="GO:0003677">
    <property type="term" value="F:DNA binding"/>
    <property type="evidence" value="ECO:0007669"/>
    <property type="project" value="UniProtKB-KW"/>
</dbReference>
<proteinExistence type="predicted"/>
<dbReference type="PANTHER" id="PTHR46558">
    <property type="entry name" value="TRACRIPTIONAL REGULATORY PROTEIN-RELATED-RELATED"/>
    <property type="match status" value="1"/>
</dbReference>
<dbReference type="Gene3D" id="1.10.260.40">
    <property type="entry name" value="lambda repressor-like DNA-binding domains"/>
    <property type="match status" value="1"/>
</dbReference>
<dbReference type="EMBL" id="MTCZ01000214">
    <property type="protein sequence ID" value="OWP82904.1"/>
    <property type="molecule type" value="Genomic_DNA"/>
</dbReference>
<dbReference type="Proteomes" id="UP000197768">
    <property type="component" value="Unassembled WGS sequence"/>
</dbReference>
<sequence length="112" mass="12666">MVKIGDRIAFLRKVKGLSQTDLAKQINASREAIGKYERNEASPSVETAKKIADVFEVTLDYLIDDNATMTFDKQTVSRIKDIQALDEENKSHIFAILDAFLRDAKTRQAYAK</sequence>
<dbReference type="InterPro" id="IPR049639">
    <property type="entry name" value="RstR"/>
</dbReference>
<dbReference type="PROSITE" id="PS50943">
    <property type="entry name" value="HTH_CROC1"/>
    <property type="match status" value="1"/>
</dbReference>
<evidence type="ECO:0000313" key="4">
    <source>
        <dbReference type="Proteomes" id="UP000197768"/>
    </source>
</evidence>
<evidence type="ECO:0000256" key="1">
    <source>
        <dbReference type="ARBA" id="ARBA00023125"/>
    </source>
</evidence>
<dbReference type="Pfam" id="PF01381">
    <property type="entry name" value="HTH_3"/>
    <property type="match status" value="1"/>
</dbReference>
<dbReference type="SUPFAM" id="SSF47413">
    <property type="entry name" value="lambda repressor-like DNA-binding domains"/>
    <property type="match status" value="1"/>
</dbReference>
<dbReference type="CDD" id="cd00093">
    <property type="entry name" value="HTH_XRE"/>
    <property type="match status" value="1"/>
</dbReference>
<evidence type="ECO:0000313" key="3">
    <source>
        <dbReference type="EMBL" id="OWP82904.1"/>
    </source>
</evidence>
<dbReference type="AlphaFoldDB" id="A0A246GHA2"/>
<accession>A0A246GHA2</accession>
<dbReference type="NCBIfam" id="NF041951">
    <property type="entry name" value="phage_RstR"/>
    <property type="match status" value="1"/>
</dbReference>
<dbReference type="RefSeq" id="WP_088394674.1">
    <property type="nucleotide sequence ID" value="NZ_MTCZ01000214.1"/>
</dbReference>
<dbReference type="InterPro" id="IPR010982">
    <property type="entry name" value="Lambda_DNA-bd_dom_sf"/>
</dbReference>
<dbReference type="InterPro" id="IPR001387">
    <property type="entry name" value="Cro/C1-type_HTH"/>
</dbReference>
<dbReference type="PANTHER" id="PTHR46558:SF11">
    <property type="entry name" value="HTH-TYPE TRANSCRIPTIONAL REGULATOR XRE"/>
    <property type="match status" value="1"/>
</dbReference>
<evidence type="ECO:0000259" key="2">
    <source>
        <dbReference type="PROSITE" id="PS50943"/>
    </source>
</evidence>
<name>A0A246GHA2_9FLAO</name>
<feature type="domain" description="HTH cro/C1-type" evidence="2">
    <location>
        <begin position="8"/>
        <end position="62"/>
    </location>
</feature>
<dbReference type="SMART" id="SM00530">
    <property type="entry name" value="HTH_XRE"/>
    <property type="match status" value="1"/>
</dbReference>
<reference evidence="3 4" key="1">
    <citation type="journal article" date="2017" name="Infect. Genet. Evol.">
        <title>Comparative genome analysis of fish pathogen Flavobacterium columnare reveals extensive sequence diversity within the species.</title>
        <authorList>
            <person name="Kayansamruaj P."/>
            <person name="Dong H.T."/>
            <person name="Hirono I."/>
            <person name="Kondo H."/>
            <person name="Senapin S."/>
            <person name="Rodkhum C."/>
        </authorList>
    </citation>
    <scope>NUCLEOTIDE SEQUENCE [LARGE SCALE GENOMIC DNA]</scope>
    <source>
        <strain evidence="3 4">1215</strain>
    </source>
</reference>